<organism evidence="3">
    <name type="scientific">Tanacetum cinerariifolium</name>
    <name type="common">Dalmatian daisy</name>
    <name type="synonym">Chrysanthemum cinerariifolium</name>
    <dbReference type="NCBI Taxonomy" id="118510"/>
    <lineage>
        <taxon>Eukaryota</taxon>
        <taxon>Viridiplantae</taxon>
        <taxon>Streptophyta</taxon>
        <taxon>Embryophyta</taxon>
        <taxon>Tracheophyta</taxon>
        <taxon>Spermatophyta</taxon>
        <taxon>Magnoliopsida</taxon>
        <taxon>eudicotyledons</taxon>
        <taxon>Gunneridae</taxon>
        <taxon>Pentapetalae</taxon>
        <taxon>asterids</taxon>
        <taxon>campanulids</taxon>
        <taxon>Asterales</taxon>
        <taxon>Asteraceae</taxon>
        <taxon>Asteroideae</taxon>
        <taxon>Anthemideae</taxon>
        <taxon>Anthemidinae</taxon>
        <taxon>Tanacetum</taxon>
    </lineage>
</organism>
<feature type="compositionally biased region" description="Basic and acidic residues" evidence="2">
    <location>
        <begin position="454"/>
        <end position="463"/>
    </location>
</feature>
<proteinExistence type="predicted"/>
<feature type="coiled-coil region" evidence="1">
    <location>
        <begin position="554"/>
        <end position="591"/>
    </location>
</feature>
<protein>
    <submittedName>
        <fullName evidence="3">Ribonuclease H-like domain-containing protein</fullName>
    </submittedName>
</protein>
<evidence type="ECO:0000256" key="2">
    <source>
        <dbReference type="SAM" id="MobiDB-lite"/>
    </source>
</evidence>
<dbReference type="Pfam" id="PF14223">
    <property type="entry name" value="Retrotran_gag_2"/>
    <property type="match status" value="1"/>
</dbReference>
<gene>
    <name evidence="3" type="ORF">Tci_043727</name>
</gene>
<feature type="region of interest" description="Disordered" evidence="2">
    <location>
        <begin position="389"/>
        <end position="415"/>
    </location>
</feature>
<feature type="region of interest" description="Disordered" evidence="2">
    <location>
        <begin position="523"/>
        <end position="546"/>
    </location>
</feature>
<name>A0A6L2MDZ0_TANCI</name>
<dbReference type="EMBL" id="BKCJ010006363">
    <property type="protein sequence ID" value="GEU71749.1"/>
    <property type="molecule type" value="Genomic_DNA"/>
</dbReference>
<reference evidence="3" key="1">
    <citation type="journal article" date="2019" name="Sci. Rep.">
        <title>Draft genome of Tanacetum cinerariifolium, the natural source of mosquito coil.</title>
        <authorList>
            <person name="Yamashiro T."/>
            <person name="Shiraishi A."/>
            <person name="Satake H."/>
            <person name="Nakayama K."/>
        </authorList>
    </citation>
    <scope>NUCLEOTIDE SEQUENCE</scope>
</reference>
<evidence type="ECO:0000313" key="3">
    <source>
        <dbReference type="EMBL" id="GEU71749.1"/>
    </source>
</evidence>
<accession>A0A6L2MDZ0</accession>
<feature type="region of interest" description="Disordered" evidence="2">
    <location>
        <begin position="299"/>
        <end position="336"/>
    </location>
</feature>
<sequence length="743" mass="84483">MKIEHYLGHTDYPIWEVIQKENGHVQVSTDTNEHIKVLPPKTAEEILARERERKARTTLLMAIPEDHLAKFHIMTDAKEMWEAIKSKFVSNDESKKMHKYILKQQFESFSVSNSKGLHKGYDRFQSLLSQLKIHGVDTLSFDDLYNNFKVFESDVKGSTASSSSTQDVVFVSSESTSSTNEASTVYGVSTSSGHNSQREGSSSYTDELMYSFFANQSTKENERRLGKKEEPKALVNLDGDGVDWTGHSKDEQENFALMAYSNSAQTLSVETLEFIPKPFANKPKVVSKRKVWSDAPIIEEYGSDSDDEHETIPSTEQEKPSFAYSPDDGPLLGGHTSNRAEGALNLEEIFSICTNLSNRVLALETVKDAQAAETITLKARIKKLERSRFRKKESVSKQGRKKDKPEPTLDDSTFDGLDVDLDADYGMDYMDTEEPINDGRLSKEIKELKLTNDTKEITQDKGSGKKGGSTEELVSTAMPKDSTVRLDVGTADPIAPSTTTISIFYDEDIIMVQSLIKMKEEKAKEKRDKGKGVLEEPEPAKKMTRSDLDAAQIVKDAKVARLVYEEELAKLEREKEKRQREEKAYKATIEEREEYTIKERAKFLAETIAAQRRFRAAQRSVEIRSTPPTKYQIRNLIMTYLKNMGGYKHSQLKAKILAEIQGLYERQKRVIDDFKPMDSDDAVDKEKVFEEPNSTKVEVKQEGDEKNINKRLGRRLKMKAIKKSKRQITDSNLKEEEHLKTFL</sequence>
<dbReference type="AlphaFoldDB" id="A0A6L2MDZ0"/>
<feature type="region of interest" description="Disordered" evidence="2">
    <location>
        <begin position="454"/>
        <end position="474"/>
    </location>
</feature>
<keyword evidence="1" id="KW-0175">Coiled coil</keyword>
<evidence type="ECO:0000256" key="1">
    <source>
        <dbReference type="SAM" id="Coils"/>
    </source>
</evidence>
<comment type="caution">
    <text evidence="3">The sequence shown here is derived from an EMBL/GenBank/DDBJ whole genome shotgun (WGS) entry which is preliminary data.</text>
</comment>